<keyword evidence="4" id="KW-0677">Repeat</keyword>
<dbReference type="Gene3D" id="3.80.10.10">
    <property type="entry name" value="Ribonuclease Inhibitor"/>
    <property type="match status" value="1"/>
</dbReference>
<comment type="subcellular location">
    <subcellularLocation>
        <location evidence="1">Membrane</location>
    </subcellularLocation>
</comment>
<dbReference type="Pfam" id="PF12799">
    <property type="entry name" value="LRR_4"/>
    <property type="match status" value="1"/>
</dbReference>
<dbReference type="InterPro" id="IPR032675">
    <property type="entry name" value="LRR_dom_sf"/>
</dbReference>
<dbReference type="AlphaFoldDB" id="A0A7I8JKB0"/>
<dbReference type="InterPro" id="IPR025875">
    <property type="entry name" value="Leu-rich_rpt_4"/>
</dbReference>
<dbReference type="InterPro" id="IPR046959">
    <property type="entry name" value="PRK1-6/SRF4-like"/>
</dbReference>
<keyword evidence="2" id="KW-0433">Leucine-rich repeat</keyword>
<organism evidence="8">
    <name type="scientific">Spirodela intermedia</name>
    <name type="common">Intermediate duckweed</name>
    <dbReference type="NCBI Taxonomy" id="51605"/>
    <lineage>
        <taxon>Eukaryota</taxon>
        <taxon>Viridiplantae</taxon>
        <taxon>Streptophyta</taxon>
        <taxon>Embryophyta</taxon>
        <taxon>Tracheophyta</taxon>
        <taxon>Spermatophyta</taxon>
        <taxon>Magnoliopsida</taxon>
        <taxon>Liliopsida</taxon>
        <taxon>Araceae</taxon>
        <taxon>Lemnoideae</taxon>
        <taxon>Spirodela</taxon>
    </lineage>
</organism>
<dbReference type="FunFam" id="3.80.10.10:FF:000400">
    <property type="entry name" value="Nuclear pore complex protein NUP107"/>
    <property type="match status" value="1"/>
</dbReference>
<name>A0A7I8JKB0_SPIIN</name>
<reference evidence="8 9" key="1">
    <citation type="submission" date="2019-12" db="EMBL/GenBank/DDBJ databases">
        <authorList>
            <person name="Scholz U."/>
            <person name="Mascher M."/>
            <person name="Fiebig A."/>
        </authorList>
    </citation>
    <scope>NUCLEOTIDE SEQUENCE</scope>
</reference>
<keyword evidence="5" id="KW-0472">Membrane</keyword>
<keyword evidence="9" id="KW-1185">Reference proteome</keyword>
<dbReference type="GO" id="GO:0016020">
    <property type="term" value="C:membrane"/>
    <property type="evidence" value="ECO:0007669"/>
    <property type="project" value="UniProtKB-SubCell"/>
</dbReference>
<evidence type="ECO:0000256" key="5">
    <source>
        <dbReference type="ARBA" id="ARBA00023136"/>
    </source>
</evidence>
<evidence type="ECO:0000256" key="6">
    <source>
        <dbReference type="SAM" id="MobiDB-lite"/>
    </source>
</evidence>
<evidence type="ECO:0000313" key="8">
    <source>
        <dbReference type="EMBL" id="CAA2631374.1"/>
    </source>
</evidence>
<dbReference type="PANTHER" id="PTHR48007:SF86">
    <property type="entry name" value="(WILD MALAYSIAN BANANA) HYPOTHETICAL PROTEIN"/>
    <property type="match status" value="1"/>
</dbReference>
<dbReference type="Proteomes" id="UP001189122">
    <property type="component" value="Unassembled WGS sequence"/>
</dbReference>
<dbReference type="Pfam" id="PF08263">
    <property type="entry name" value="LRRNT_2"/>
    <property type="match status" value="1"/>
</dbReference>
<dbReference type="Pfam" id="PF00560">
    <property type="entry name" value="LRR_1"/>
    <property type="match status" value="1"/>
</dbReference>
<keyword evidence="3" id="KW-0732">Signal</keyword>
<dbReference type="InterPro" id="IPR001611">
    <property type="entry name" value="Leu-rich_rpt"/>
</dbReference>
<evidence type="ECO:0000256" key="2">
    <source>
        <dbReference type="ARBA" id="ARBA00022614"/>
    </source>
</evidence>
<proteinExistence type="predicted"/>
<evidence type="ECO:0000256" key="3">
    <source>
        <dbReference type="ARBA" id="ARBA00022729"/>
    </source>
</evidence>
<evidence type="ECO:0000256" key="4">
    <source>
        <dbReference type="ARBA" id="ARBA00022737"/>
    </source>
</evidence>
<accession>A0A7I8JKB0</accession>
<feature type="compositionally biased region" description="Acidic residues" evidence="6">
    <location>
        <begin position="22"/>
        <end position="32"/>
    </location>
</feature>
<feature type="region of interest" description="Disordered" evidence="6">
    <location>
        <begin position="1"/>
        <end position="56"/>
    </location>
</feature>
<evidence type="ECO:0000256" key="1">
    <source>
        <dbReference type="ARBA" id="ARBA00004370"/>
    </source>
</evidence>
<sequence>MAAESGTRQQRDVDPISVVDPDPGDDSGDGGDGDGGGGGRGEVPEGVKESLQDPQGRLSSWSFSNSSVGFICNFVGVSCWNLQENRVLSLELSSMGLAGGIPSALQLCSSITHLVLSGNALTGKIPSELCQWLPNLVYLDLSGNRLSGEIPPELADCAYLNTLFLSGNELSGAIPSRLSELRRLRISPSPTTDSREASPRC</sequence>
<protein>
    <recommendedName>
        <fullName evidence="7">Leucine-rich repeat-containing N-terminal plant-type domain-containing protein</fullName>
    </recommendedName>
</protein>
<feature type="compositionally biased region" description="Basic and acidic residues" evidence="6">
    <location>
        <begin position="42"/>
        <end position="51"/>
    </location>
</feature>
<dbReference type="EMBL" id="LR743601">
    <property type="protein sequence ID" value="CAA2631374.1"/>
    <property type="molecule type" value="Genomic_DNA"/>
</dbReference>
<dbReference type="EMBL" id="CACRZD030000014">
    <property type="protein sequence ID" value="CAA6670617.1"/>
    <property type="molecule type" value="Genomic_DNA"/>
</dbReference>
<dbReference type="InterPro" id="IPR013210">
    <property type="entry name" value="LRR_N_plant-typ"/>
</dbReference>
<dbReference type="SUPFAM" id="SSF52058">
    <property type="entry name" value="L domain-like"/>
    <property type="match status" value="1"/>
</dbReference>
<evidence type="ECO:0000259" key="7">
    <source>
        <dbReference type="Pfam" id="PF08263"/>
    </source>
</evidence>
<evidence type="ECO:0000313" key="9">
    <source>
        <dbReference type="Proteomes" id="UP001189122"/>
    </source>
</evidence>
<dbReference type="PANTHER" id="PTHR48007">
    <property type="entry name" value="LEUCINE-RICH REPEAT RECEPTOR-LIKE PROTEIN KINASE PXC1"/>
    <property type="match status" value="1"/>
</dbReference>
<gene>
    <name evidence="8" type="ORF">SI7747_14017022</name>
</gene>
<feature type="domain" description="Leucine-rich repeat-containing N-terminal plant-type" evidence="7">
    <location>
        <begin position="47"/>
        <end position="80"/>
    </location>
</feature>